<dbReference type="EMBL" id="QAAD01000013">
    <property type="protein sequence ID" value="PTN07750.1"/>
    <property type="molecule type" value="Genomic_DNA"/>
</dbReference>
<dbReference type="AlphaFoldDB" id="A0A2T5BZM6"/>
<keyword evidence="2" id="KW-1185">Reference proteome</keyword>
<evidence type="ECO:0000313" key="2">
    <source>
        <dbReference type="Proteomes" id="UP000243525"/>
    </source>
</evidence>
<reference evidence="1 2" key="1">
    <citation type="submission" date="2018-04" db="EMBL/GenBank/DDBJ databases">
        <title>Genomic Encyclopedia of Archaeal and Bacterial Type Strains, Phase II (KMG-II): from individual species to whole genera.</title>
        <authorList>
            <person name="Goeker M."/>
        </authorList>
    </citation>
    <scope>NUCLEOTIDE SEQUENCE [LARGE SCALE GENOMIC DNA]</scope>
    <source>
        <strain evidence="1 2">DSM 28823</strain>
    </source>
</reference>
<proteinExistence type="predicted"/>
<dbReference type="Proteomes" id="UP000243525">
    <property type="component" value="Unassembled WGS sequence"/>
</dbReference>
<name>A0A2T5BZM6_9BACT</name>
<sequence>MLYRKVLSLGQNTIQMNIKKHSFHIPVMGLGYTVDTPVKVAHLGISSVISIVDDFLIEKMREFYSHKFNLPFNEISTKAEDFRAKRITAYLNMVDKLVGDKFDEMVENFHQKSSELEKYFELLPDTKSIREKFHAMMENKSLADVKSWLQKNLSKGDIDVNIMTKLDKVNYQDGEALPSEFNDAHAALRGFANSTLSSSLVLSAGMNPRLYSYVENFDDFYPNAQGEFKKKITLKVSDYRSALIQGRFLAKKGIWVSEYRIESGLNCGGHAFATQGYLLGPILDEFKAKRNELAEAVFAVFQKGLEDKGKATLEAIPEMKITAQGGVGTHEEHAFLLDEYQLDSIGWGSPFMLVPEACQVDKYSQELLRKSGEDDFYLSDASPLGVHFNNVRGSSQQKAIEHTLAEGKVGFPCTKRYLVFNTEFTDQPICTASRRYQNLKIDQIQASDLSAECKQMQIDKLAEKECLCEGLTNSTYLANEIAPDSPRRGVSICPGPNLAYFDKISSLKDMVGHIYGKCNLLEGVKRPNLFVKELRMYVDYLENKLDELKHTPDEKQASYYRSFRKNMQDGIEYYQQLFTKYDAKIQEMKQGAVAELEAISKKIAAFSI</sequence>
<accession>A0A2T5BZM6</accession>
<gene>
    <name evidence="1" type="ORF">C8N47_11315</name>
</gene>
<protein>
    <submittedName>
        <fullName evidence="1">Uncharacterized protein</fullName>
    </submittedName>
</protein>
<comment type="caution">
    <text evidence="1">The sequence shown here is derived from an EMBL/GenBank/DDBJ whole genome shotgun (WGS) entry which is preliminary data.</text>
</comment>
<evidence type="ECO:0000313" key="1">
    <source>
        <dbReference type="EMBL" id="PTN07750.1"/>
    </source>
</evidence>
<organism evidence="1 2">
    <name type="scientific">Mangrovibacterium marinum</name>
    <dbReference type="NCBI Taxonomy" id="1639118"/>
    <lineage>
        <taxon>Bacteria</taxon>
        <taxon>Pseudomonadati</taxon>
        <taxon>Bacteroidota</taxon>
        <taxon>Bacteroidia</taxon>
        <taxon>Marinilabiliales</taxon>
        <taxon>Prolixibacteraceae</taxon>
        <taxon>Mangrovibacterium</taxon>
    </lineage>
</organism>